<gene>
    <name evidence="7" type="ORF">RHSIM_Rhsim11G0148600</name>
</gene>
<name>A0A834LBJ2_RHOSS</name>
<feature type="domain" description="SCP" evidence="6">
    <location>
        <begin position="141"/>
        <end position="240"/>
    </location>
</feature>
<comment type="similarity">
    <text evidence="1">Belongs to the CRISP family.</text>
</comment>
<dbReference type="SUPFAM" id="SSF55797">
    <property type="entry name" value="PR-1-like"/>
    <property type="match status" value="2"/>
</dbReference>
<protein>
    <recommendedName>
        <fullName evidence="6">SCP domain-containing protein</fullName>
    </recommendedName>
</protein>
<proteinExistence type="inferred from homology"/>
<evidence type="ECO:0000313" key="8">
    <source>
        <dbReference type="Proteomes" id="UP000626092"/>
    </source>
</evidence>
<dbReference type="InterPro" id="IPR035940">
    <property type="entry name" value="CAP_sf"/>
</dbReference>
<accession>A0A834LBJ2</accession>
<dbReference type="CDD" id="cd05381">
    <property type="entry name" value="CAP_PR-1"/>
    <property type="match status" value="1"/>
</dbReference>
<dbReference type="InterPro" id="IPR001283">
    <property type="entry name" value="CRISP-related"/>
</dbReference>
<dbReference type="Gene3D" id="3.40.33.10">
    <property type="entry name" value="CAP"/>
    <property type="match status" value="2"/>
</dbReference>
<dbReference type="AlphaFoldDB" id="A0A834LBJ2"/>
<feature type="domain" description="SCP" evidence="6">
    <location>
        <begin position="9"/>
        <end position="140"/>
    </location>
</feature>
<dbReference type="OrthoDB" id="337038at2759"/>
<evidence type="ECO:0000256" key="1">
    <source>
        <dbReference type="ARBA" id="ARBA00009923"/>
    </source>
</evidence>
<dbReference type="GO" id="GO:0005576">
    <property type="term" value="C:extracellular region"/>
    <property type="evidence" value="ECO:0007669"/>
    <property type="project" value="InterPro"/>
</dbReference>
<evidence type="ECO:0000256" key="4">
    <source>
        <dbReference type="ARBA" id="ARBA00023157"/>
    </source>
</evidence>
<dbReference type="InterPro" id="IPR014044">
    <property type="entry name" value="CAP_dom"/>
</dbReference>
<evidence type="ECO:0000256" key="5">
    <source>
        <dbReference type="ARBA" id="ARBA00023265"/>
    </source>
</evidence>
<dbReference type="FunFam" id="3.40.33.10:FF:000006">
    <property type="entry name" value="Putative pathogenesis-related protein 1"/>
    <property type="match status" value="1"/>
</dbReference>
<evidence type="ECO:0000313" key="7">
    <source>
        <dbReference type="EMBL" id="KAF7127553.1"/>
    </source>
</evidence>
<keyword evidence="2" id="KW-0732">Signal</keyword>
<dbReference type="InterPro" id="IPR018244">
    <property type="entry name" value="Allrgn_V5/Tpx1_CS"/>
</dbReference>
<keyword evidence="3" id="KW-0611">Plant defense</keyword>
<comment type="caution">
    <text evidence="7">The sequence shown here is derived from an EMBL/GenBank/DDBJ whole genome shotgun (WGS) entry which is preliminary data.</text>
</comment>
<evidence type="ECO:0000256" key="2">
    <source>
        <dbReference type="ARBA" id="ARBA00022729"/>
    </source>
</evidence>
<evidence type="ECO:0000256" key="3">
    <source>
        <dbReference type="ARBA" id="ARBA00022821"/>
    </source>
</evidence>
<organism evidence="7 8">
    <name type="scientific">Rhododendron simsii</name>
    <name type="common">Sims's rhododendron</name>
    <dbReference type="NCBI Taxonomy" id="118357"/>
    <lineage>
        <taxon>Eukaryota</taxon>
        <taxon>Viridiplantae</taxon>
        <taxon>Streptophyta</taxon>
        <taxon>Embryophyta</taxon>
        <taxon>Tracheophyta</taxon>
        <taxon>Spermatophyta</taxon>
        <taxon>Magnoliopsida</taxon>
        <taxon>eudicotyledons</taxon>
        <taxon>Gunneridae</taxon>
        <taxon>Pentapetalae</taxon>
        <taxon>asterids</taxon>
        <taxon>Ericales</taxon>
        <taxon>Ericaceae</taxon>
        <taxon>Ericoideae</taxon>
        <taxon>Rhodoreae</taxon>
        <taxon>Rhododendron</taxon>
    </lineage>
</organism>
<dbReference type="SMART" id="SM00198">
    <property type="entry name" value="SCP"/>
    <property type="match status" value="2"/>
</dbReference>
<dbReference type="Proteomes" id="UP000626092">
    <property type="component" value="Unassembled WGS sequence"/>
</dbReference>
<dbReference type="GO" id="GO:0098542">
    <property type="term" value="P:defense response to other organism"/>
    <property type="evidence" value="ECO:0007669"/>
    <property type="project" value="UniProtKB-ARBA"/>
</dbReference>
<reference evidence="7" key="1">
    <citation type="submission" date="2019-11" db="EMBL/GenBank/DDBJ databases">
        <authorList>
            <person name="Liu Y."/>
            <person name="Hou J."/>
            <person name="Li T.-Q."/>
            <person name="Guan C.-H."/>
            <person name="Wu X."/>
            <person name="Wu H.-Z."/>
            <person name="Ling F."/>
            <person name="Zhang R."/>
            <person name="Shi X.-G."/>
            <person name="Ren J.-P."/>
            <person name="Chen E.-F."/>
            <person name="Sun J.-M."/>
        </authorList>
    </citation>
    <scope>NUCLEOTIDE SEQUENCE</scope>
    <source>
        <strain evidence="7">Adult_tree_wgs_1</strain>
        <tissue evidence="7">Leaves</tissue>
    </source>
</reference>
<dbReference type="Pfam" id="PF00188">
    <property type="entry name" value="CAP"/>
    <property type="match status" value="2"/>
</dbReference>
<sequence length="329" mass="35020">MLHSSHGQNSQQDYLNGHNSARSAVGVGPMTWDANVAAFAQQYANQRVGDCALRHSGGKYGENIAVGSGDFTGAAAVGLWVGEKPDYNYNSNTCAAGRVCGHYTQVVWRNSVRLGCARVRCNSGSWFITCNYDPPGNVDYLNGHNSVRAAVGVGPMTWDDNVAAFAQNYANQRMGDCALVHSGGGGKYGENLAIGNGEFTAATAVGLWAAEKPNYDYNSNSCPAGQECCGKIEANALMHFPLMKTPLSTLGRSSELTSLNALLWEVVLESLAVLAIVINEVVLPDPSEKPPLRPHARIDLVVPERSREGALGPIHLVFAAPCRPAFAVP</sequence>
<keyword evidence="4" id="KW-1015">Disulfide bond</keyword>
<dbReference type="PROSITE" id="PS01009">
    <property type="entry name" value="CRISP_1"/>
    <property type="match status" value="1"/>
</dbReference>
<dbReference type="PANTHER" id="PTHR10334">
    <property type="entry name" value="CYSTEINE-RICH SECRETORY PROTEIN-RELATED"/>
    <property type="match status" value="1"/>
</dbReference>
<dbReference type="PROSITE" id="PS01010">
    <property type="entry name" value="CRISP_2"/>
    <property type="match status" value="1"/>
</dbReference>
<keyword evidence="5" id="KW-0568">Pathogenesis-related protein</keyword>
<evidence type="ECO:0000259" key="6">
    <source>
        <dbReference type="SMART" id="SM00198"/>
    </source>
</evidence>
<dbReference type="EMBL" id="WJXA01000011">
    <property type="protein sequence ID" value="KAF7127553.1"/>
    <property type="molecule type" value="Genomic_DNA"/>
</dbReference>
<keyword evidence="8" id="KW-1185">Reference proteome</keyword>
<dbReference type="PRINTS" id="PR00837">
    <property type="entry name" value="V5TPXLIKE"/>
</dbReference>